<dbReference type="AlphaFoldDB" id="A0A6J6PBF3"/>
<evidence type="ECO:0000313" key="2">
    <source>
        <dbReference type="EMBL" id="CAB4696450.1"/>
    </source>
</evidence>
<dbReference type="GO" id="GO:0032784">
    <property type="term" value="P:regulation of DNA-templated transcription elongation"/>
    <property type="evidence" value="ECO:0007669"/>
    <property type="project" value="InterPro"/>
</dbReference>
<feature type="domain" description="Transcription elongation factor GreA/GreB C-terminal" evidence="1">
    <location>
        <begin position="2"/>
        <end position="39"/>
    </location>
</feature>
<dbReference type="SUPFAM" id="SSF54534">
    <property type="entry name" value="FKBP-like"/>
    <property type="match status" value="1"/>
</dbReference>
<dbReference type="GO" id="GO:0003677">
    <property type="term" value="F:DNA binding"/>
    <property type="evidence" value="ECO:0007669"/>
    <property type="project" value="InterPro"/>
</dbReference>
<sequence>MFSPESPLGLAIHGLAVGDETSYAAPNGKVFAVKIVNVETFIG</sequence>
<evidence type="ECO:0000313" key="3">
    <source>
        <dbReference type="EMBL" id="CAB4696800.1"/>
    </source>
</evidence>
<dbReference type="InterPro" id="IPR001437">
    <property type="entry name" value="Tscrpt_elong_fac_GreA/B_C"/>
</dbReference>
<dbReference type="EMBL" id="CAEZXK010000070">
    <property type="protein sequence ID" value="CAB4696450.1"/>
    <property type="molecule type" value="Genomic_DNA"/>
</dbReference>
<reference evidence="3" key="1">
    <citation type="submission" date="2020-05" db="EMBL/GenBank/DDBJ databases">
        <authorList>
            <person name="Chiriac C."/>
            <person name="Salcher M."/>
            <person name="Ghai R."/>
            <person name="Kavagutti S V."/>
        </authorList>
    </citation>
    <scope>NUCLEOTIDE SEQUENCE</scope>
</reference>
<dbReference type="EMBL" id="CAEZXK010000075">
    <property type="protein sequence ID" value="CAB4696800.1"/>
    <property type="molecule type" value="Genomic_DNA"/>
</dbReference>
<protein>
    <submittedName>
        <fullName evidence="3">Unannotated protein</fullName>
    </submittedName>
</protein>
<dbReference type="Pfam" id="PF01272">
    <property type="entry name" value="GreA_GreB"/>
    <property type="match status" value="1"/>
</dbReference>
<dbReference type="Gene3D" id="3.10.50.30">
    <property type="entry name" value="Transcription elongation factor, GreA/GreB, C-terminal domain"/>
    <property type="match status" value="1"/>
</dbReference>
<gene>
    <name evidence="2" type="ORF">UFOPK2370_01270</name>
    <name evidence="3" type="ORF">UFOPK2370_01288</name>
</gene>
<name>A0A6J6PBF3_9ZZZZ</name>
<accession>A0A6J6PBF3</accession>
<dbReference type="InterPro" id="IPR036953">
    <property type="entry name" value="GreA/GreB_C_sf"/>
</dbReference>
<evidence type="ECO:0000259" key="1">
    <source>
        <dbReference type="Pfam" id="PF01272"/>
    </source>
</evidence>
<organism evidence="3">
    <name type="scientific">freshwater metagenome</name>
    <dbReference type="NCBI Taxonomy" id="449393"/>
    <lineage>
        <taxon>unclassified sequences</taxon>
        <taxon>metagenomes</taxon>
        <taxon>ecological metagenomes</taxon>
    </lineage>
</organism>
<proteinExistence type="predicted"/>